<accession>A0A0C9YZJ3</accession>
<gene>
    <name evidence="1" type="ORF">PISMIDRAFT_688863</name>
</gene>
<reference evidence="2" key="2">
    <citation type="submission" date="2015-01" db="EMBL/GenBank/DDBJ databases">
        <title>Evolutionary Origins and Diversification of the Mycorrhizal Mutualists.</title>
        <authorList>
            <consortium name="DOE Joint Genome Institute"/>
            <consortium name="Mycorrhizal Genomics Consortium"/>
            <person name="Kohler A."/>
            <person name="Kuo A."/>
            <person name="Nagy L.G."/>
            <person name="Floudas D."/>
            <person name="Copeland A."/>
            <person name="Barry K.W."/>
            <person name="Cichocki N."/>
            <person name="Veneault-Fourrey C."/>
            <person name="LaButti K."/>
            <person name="Lindquist E.A."/>
            <person name="Lipzen A."/>
            <person name="Lundell T."/>
            <person name="Morin E."/>
            <person name="Murat C."/>
            <person name="Riley R."/>
            <person name="Ohm R."/>
            <person name="Sun H."/>
            <person name="Tunlid A."/>
            <person name="Henrissat B."/>
            <person name="Grigoriev I.V."/>
            <person name="Hibbett D.S."/>
            <person name="Martin F."/>
        </authorList>
    </citation>
    <scope>NUCLEOTIDE SEQUENCE [LARGE SCALE GENOMIC DNA]</scope>
    <source>
        <strain evidence="2">441</strain>
    </source>
</reference>
<keyword evidence="2" id="KW-1185">Reference proteome</keyword>
<proteinExistence type="predicted"/>
<protein>
    <submittedName>
        <fullName evidence="1">Unplaced genomic scaffold scaffold_322, whole genome shotgun sequence</fullName>
    </submittedName>
</protein>
<dbReference type="EMBL" id="KN834006">
    <property type="protein sequence ID" value="KIK13273.1"/>
    <property type="molecule type" value="Genomic_DNA"/>
</dbReference>
<sequence>MEGLPLSETVQDFSCASVARTSDHQIACRYCVLMPAPMGVYLVDGVGSDNASDVSPPIVQLEAIIL</sequence>
<dbReference type="HOGENOM" id="CLU_2832146_0_0_1"/>
<organism evidence="1 2">
    <name type="scientific">Pisolithus microcarpus 441</name>
    <dbReference type="NCBI Taxonomy" id="765257"/>
    <lineage>
        <taxon>Eukaryota</taxon>
        <taxon>Fungi</taxon>
        <taxon>Dikarya</taxon>
        <taxon>Basidiomycota</taxon>
        <taxon>Agaricomycotina</taxon>
        <taxon>Agaricomycetes</taxon>
        <taxon>Agaricomycetidae</taxon>
        <taxon>Boletales</taxon>
        <taxon>Sclerodermatineae</taxon>
        <taxon>Pisolithaceae</taxon>
        <taxon>Pisolithus</taxon>
    </lineage>
</organism>
<evidence type="ECO:0000313" key="1">
    <source>
        <dbReference type="EMBL" id="KIK13273.1"/>
    </source>
</evidence>
<dbReference type="Proteomes" id="UP000054018">
    <property type="component" value="Unassembled WGS sequence"/>
</dbReference>
<dbReference type="AlphaFoldDB" id="A0A0C9YZJ3"/>
<reference evidence="1 2" key="1">
    <citation type="submission" date="2014-04" db="EMBL/GenBank/DDBJ databases">
        <authorList>
            <consortium name="DOE Joint Genome Institute"/>
            <person name="Kuo A."/>
            <person name="Kohler A."/>
            <person name="Costa M.D."/>
            <person name="Nagy L.G."/>
            <person name="Floudas D."/>
            <person name="Copeland A."/>
            <person name="Barry K.W."/>
            <person name="Cichocki N."/>
            <person name="Veneault-Fourrey C."/>
            <person name="LaButti K."/>
            <person name="Lindquist E.A."/>
            <person name="Lipzen A."/>
            <person name="Lundell T."/>
            <person name="Morin E."/>
            <person name="Murat C."/>
            <person name="Sun H."/>
            <person name="Tunlid A."/>
            <person name="Henrissat B."/>
            <person name="Grigoriev I.V."/>
            <person name="Hibbett D.S."/>
            <person name="Martin F."/>
            <person name="Nordberg H.P."/>
            <person name="Cantor M.N."/>
            <person name="Hua S.X."/>
        </authorList>
    </citation>
    <scope>NUCLEOTIDE SEQUENCE [LARGE SCALE GENOMIC DNA]</scope>
    <source>
        <strain evidence="1 2">441</strain>
    </source>
</reference>
<name>A0A0C9YZJ3_9AGAM</name>
<evidence type="ECO:0000313" key="2">
    <source>
        <dbReference type="Proteomes" id="UP000054018"/>
    </source>
</evidence>